<evidence type="ECO:0000313" key="2">
    <source>
        <dbReference type="Proteomes" id="UP000199063"/>
    </source>
</evidence>
<evidence type="ECO:0000313" key="1">
    <source>
        <dbReference type="EMBL" id="SDN06992.1"/>
    </source>
</evidence>
<gene>
    <name evidence="1" type="ORF">SAMN05444921_11882</name>
</gene>
<dbReference type="EMBL" id="FNHI01000018">
    <property type="protein sequence ID" value="SDN06992.1"/>
    <property type="molecule type" value="Genomic_DNA"/>
</dbReference>
<organism evidence="1 2">
    <name type="scientific">Streptomyces wuyuanensis</name>
    <dbReference type="NCBI Taxonomy" id="1196353"/>
    <lineage>
        <taxon>Bacteria</taxon>
        <taxon>Bacillati</taxon>
        <taxon>Actinomycetota</taxon>
        <taxon>Actinomycetes</taxon>
        <taxon>Kitasatosporales</taxon>
        <taxon>Streptomycetaceae</taxon>
        <taxon>Streptomyces</taxon>
    </lineage>
</organism>
<reference evidence="2" key="1">
    <citation type="submission" date="2016-10" db="EMBL/GenBank/DDBJ databases">
        <authorList>
            <person name="Varghese N."/>
            <person name="Submissions S."/>
        </authorList>
    </citation>
    <scope>NUCLEOTIDE SEQUENCE [LARGE SCALE GENOMIC DNA]</scope>
    <source>
        <strain evidence="2">CGMCC 4.7042</strain>
    </source>
</reference>
<accession>A0A1G9YCX3</accession>
<proteinExistence type="predicted"/>
<dbReference type="Proteomes" id="UP000199063">
    <property type="component" value="Unassembled WGS sequence"/>
</dbReference>
<protein>
    <submittedName>
        <fullName evidence="1">Uncharacterized protein</fullName>
    </submittedName>
</protein>
<dbReference type="AlphaFoldDB" id="A0A1G9YCX3"/>
<sequence>MAGQLSRQTVTFADVGPSLLVEGRLGVLVPGAAKDEHGPPQGETPVSLMRLRDYVCIYGSGLLGEPRSAAATAD</sequence>
<name>A0A1G9YCX3_9ACTN</name>
<keyword evidence="2" id="KW-1185">Reference proteome</keyword>